<accession>A0ABU9DDJ5</accession>
<proteinExistence type="predicted"/>
<dbReference type="InterPro" id="IPR001296">
    <property type="entry name" value="Glyco_trans_1"/>
</dbReference>
<dbReference type="PANTHER" id="PTHR45947">
    <property type="entry name" value="SULFOQUINOVOSYL TRANSFERASE SQD2"/>
    <property type="match status" value="1"/>
</dbReference>
<evidence type="ECO:0000259" key="1">
    <source>
        <dbReference type="Pfam" id="PF00534"/>
    </source>
</evidence>
<dbReference type="EC" id="2.4.-.-" evidence="3"/>
<dbReference type="Gene3D" id="3.40.50.2000">
    <property type="entry name" value="Glycogen Phosphorylase B"/>
    <property type="match status" value="2"/>
</dbReference>
<protein>
    <submittedName>
        <fullName evidence="3">Glycosyltransferase</fullName>
        <ecNumber evidence="3">2.4.-.-</ecNumber>
    </submittedName>
</protein>
<organism evidence="3 4">
    <name type="scientific">Paenibacillus filicis</name>
    <dbReference type="NCBI Taxonomy" id="669464"/>
    <lineage>
        <taxon>Bacteria</taxon>
        <taxon>Bacillati</taxon>
        <taxon>Bacillota</taxon>
        <taxon>Bacilli</taxon>
        <taxon>Bacillales</taxon>
        <taxon>Paenibacillaceae</taxon>
        <taxon>Paenibacillus</taxon>
    </lineage>
</organism>
<dbReference type="GO" id="GO:0016757">
    <property type="term" value="F:glycosyltransferase activity"/>
    <property type="evidence" value="ECO:0007669"/>
    <property type="project" value="UniProtKB-KW"/>
</dbReference>
<name>A0ABU9DDJ5_9BACL</name>
<dbReference type="InterPro" id="IPR028098">
    <property type="entry name" value="Glyco_trans_4-like_N"/>
</dbReference>
<dbReference type="SUPFAM" id="SSF53756">
    <property type="entry name" value="UDP-Glycosyltransferase/glycogen phosphorylase"/>
    <property type="match status" value="1"/>
</dbReference>
<dbReference type="InterPro" id="IPR050194">
    <property type="entry name" value="Glycosyltransferase_grp1"/>
</dbReference>
<keyword evidence="4" id="KW-1185">Reference proteome</keyword>
<dbReference type="Pfam" id="PF00534">
    <property type="entry name" value="Glycos_transf_1"/>
    <property type="match status" value="1"/>
</dbReference>
<evidence type="ECO:0000313" key="3">
    <source>
        <dbReference type="EMBL" id="MEK8126935.1"/>
    </source>
</evidence>
<dbReference type="Proteomes" id="UP001469365">
    <property type="component" value="Unassembled WGS sequence"/>
</dbReference>
<reference evidence="3 4" key="1">
    <citation type="submission" date="2024-04" db="EMBL/GenBank/DDBJ databases">
        <title>draft genome sequnece of Paenibacillus filicis.</title>
        <authorList>
            <person name="Kim D.-U."/>
        </authorList>
    </citation>
    <scope>NUCLEOTIDE SEQUENCE [LARGE SCALE GENOMIC DNA]</scope>
    <source>
        <strain evidence="3 4">KACC14197</strain>
    </source>
</reference>
<sequence>MKPLKVAIVHDYLNQMGGAERVVAVFHKMFPEAPIYTTIVDRNMLLAELQDADIRTTWMQRIPGVLRRFKQYFWLYPFAVQSMDLREYDLVLSSSSAYAKGVPISGKTIHICYCHTPMRFAWDFSAYMEGMNVPAPLKWLASNTVKLLKQWDIRSTGRVHHLIANSSVVQQRIESCYDRKSVKIYPPVDVERYEMNPEPGGDYYLIVSRLVSYKKIDLAVQACSRLGKKLIVVGGGPDLERLRSLAGDSVQFTGRLSDEEVVRYMSHCRAFLFPGLEDFGITPLEANACGRPVIAYRGGGALDTVIPGVNGCYFTEQTVDSLEAALKDFEQMSWSPQRIRLHAEKFSEQRFKNELMALVERHMQTDSGPYTYVAATKN</sequence>
<keyword evidence="3" id="KW-0328">Glycosyltransferase</keyword>
<feature type="domain" description="Glycosyltransferase subfamily 4-like N-terminal" evidence="2">
    <location>
        <begin position="16"/>
        <end position="192"/>
    </location>
</feature>
<dbReference type="EMBL" id="JBBPCC010000001">
    <property type="protein sequence ID" value="MEK8126935.1"/>
    <property type="molecule type" value="Genomic_DNA"/>
</dbReference>
<feature type="domain" description="Glycosyl transferase family 1" evidence="1">
    <location>
        <begin position="200"/>
        <end position="341"/>
    </location>
</feature>
<evidence type="ECO:0000259" key="2">
    <source>
        <dbReference type="Pfam" id="PF13439"/>
    </source>
</evidence>
<dbReference type="Pfam" id="PF13439">
    <property type="entry name" value="Glyco_transf_4"/>
    <property type="match status" value="1"/>
</dbReference>
<dbReference type="PANTHER" id="PTHR45947:SF3">
    <property type="entry name" value="SULFOQUINOVOSYL TRANSFERASE SQD2"/>
    <property type="match status" value="1"/>
</dbReference>
<gene>
    <name evidence="3" type="ORF">WMW72_03330</name>
</gene>
<dbReference type="RefSeq" id="WP_341413976.1">
    <property type="nucleotide sequence ID" value="NZ_JBBPCC010000001.1"/>
</dbReference>
<keyword evidence="3" id="KW-0808">Transferase</keyword>
<comment type="caution">
    <text evidence="3">The sequence shown here is derived from an EMBL/GenBank/DDBJ whole genome shotgun (WGS) entry which is preliminary data.</text>
</comment>
<evidence type="ECO:0000313" key="4">
    <source>
        <dbReference type="Proteomes" id="UP001469365"/>
    </source>
</evidence>